<evidence type="ECO:0000259" key="2">
    <source>
        <dbReference type="Pfam" id="PF22725"/>
    </source>
</evidence>
<feature type="domain" description="GFO/IDH/MocA-like oxidoreductase" evidence="2">
    <location>
        <begin position="141"/>
        <end position="256"/>
    </location>
</feature>
<dbReference type="PANTHER" id="PTHR43249">
    <property type="entry name" value="UDP-N-ACETYL-2-AMINO-2-DEOXY-D-GLUCURONATE OXIDASE"/>
    <property type="match status" value="1"/>
</dbReference>
<reference evidence="4" key="1">
    <citation type="submission" date="2016-09" db="EMBL/GenBank/DDBJ databases">
        <authorList>
            <person name="Varghese N."/>
            <person name="Submissions S."/>
        </authorList>
    </citation>
    <scope>NUCLEOTIDE SEQUENCE [LARGE SCALE GENOMIC DNA]</scope>
    <source>
        <strain evidence="4">TNe-862</strain>
    </source>
</reference>
<dbReference type="Gene3D" id="3.40.50.720">
    <property type="entry name" value="NAD(P)-binding Rossmann-like Domain"/>
    <property type="match status" value="1"/>
</dbReference>
<dbReference type="PANTHER" id="PTHR43249:SF1">
    <property type="entry name" value="D-GLUCOSIDE 3-DEHYDROGENASE"/>
    <property type="match status" value="1"/>
</dbReference>
<dbReference type="RefSeq" id="WP_091999421.1">
    <property type="nucleotide sequence ID" value="NZ_FMYQ01000017.1"/>
</dbReference>
<evidence type="ECO:0000313" key="4">
    <source>
        <dbReference type="Proteomes" id="UP000198908"/>
    </source>
</evidence>
<dbReference type="InterPro" id="IPR036291">
    <property type="entry name" value="NAD(P)-bd_dom_sf"/>
</dbReference>
<dbReference type="SUPFAM" id="SSF51735">
    <property type="entry name" value="NAD(P)-binding Rossmann-fold domains"/>
    <property type="match status" value="1"/>
</dbReference>
<dbReference type="EMBL" id="FMYQ01000017">
    <property type="protein sequence ID" value="SDD28177.1"/>
    <property type="molecule type" value="Genomic_DNA"/>
</dbReference>
<dbReference type="Pfam" id="PF22725">
    <property type="entry name" value="GFO_IDH_MocA_C3"/>
    <property type="match status" value="1"/>
</dbReference>
<keyword evidence="4" id="KW-1185">Reference proteome</keyword>
<dbReference type="InterPro" id="IPR055170">
    <property type="entry name" value="GFO_IDH_MocA-like_dom"/>
</dbReference>
<dbReference type="STRING" id="416944.SAMN05421548_11732"/>
<dbReference type="SUPFAM" id="SSF55347">
    <property type="entry name" value="Glyceraldehyde-3-phosphate dehydrogenase-like, C-terminal domain"/>
    <property type="match status" value="1"/>
</dbReference>
<dbReference type="InterPro" id="IPR052515">
    <property type="entry name" value="Gfo/Idh/MocA_Oxidoreductase"/>
</dbReference>
<dbReference type="Proteomes" id="UP000198908">
    <property type="component" value="Unassembled WGS sequence"/>
</dbReference>
<gene>
    <name evidence="3" type="ORF">SAMN05421548_11732</name>
</gene>
<dbReference type="InterPro" id="IPR000683">
    <property type="entry name" value="Gfo/Idh/MocA-like_OxRdtase_N"/>
</dbReference>
<name>A0A1G6TIC1_9BURK</name>
<dbReference type="OrthoDB" id="9801953at2"/>
<dbReference type="GO" id="GO:0000166">
    <property type="term" value="F:nucleotide binding"/>
    <property type="evidence" value="ECO:0007669"/>
    <property type="project" value="InterPro"/>
</dbReference>
<dbReference type="Pfam" id="PF01408">
    <property type="entry name" value="GFO_IDH_MocA"/>
    <property type="match status" value="1"/>
</dbReference>
<evidence type="ECO:0000259" key="1">
    <source>
        <dbReference type="Pfam" id="PF01408"/>
    </source>
</evidence>
<organism evidence="3 4">
    <name type="scientific">Paraburkholderia lycopersici</name>
    <dbReference type="NCBI Taxonomy" id="416944"/>
    <lineage>
        <taxon>Bacteria</taxon>
        <taxon>Pseudomonadati</taxon>
        <taxon>Pseudomonadota</taxon>
        <taxon>Betaproteobacteria</taxon>
        <taxon>Burkholderiales</taxon>
        <taxon>Burkholderiaceae</taxon>
        <taxon>Paraburkholderia</taxon>
    </lineage>
</organism>
<feature type="domain" description="Gfo/Idh/MocA-like oxidoreductase N-terminal" evidence="1">
    <location>
        <begin position="7"/>
        <end position="124"/>
    </location>
</feature>
<evidence type="ECO:0000313" key="3">
    <source>
        <dbReference type="EMBL" id="SDD28177.1"/>
    </source>
</evidence>
<accession>A0A1G6TIC1</accession>
<protein>
    <submittedName>
        <fullName evidence="3">Predicted dehydrogenase</fullName>
    </submittedName>
</protein>
<dbReference type="Gene3D" id="3.30.360.10">
    <property type="entry name" value="Dihydrodipicolinate Reductase, domain 2"/>
    <property type="match status" value="1"/>
</dbReference>
<dbReference type="AlphaFoldDB" id="A0A1G6TIC1"/>
<proteinExistence type="predicted"/>
<sequence length="347" mass="37568">MHVKTQRFALIGAGVAAQTHARELRRVANASLVAVWARSADAAAAFAAANAIPRHYSDLAALLADADIDVVIITTPNGTHREYAVAAARAGKHVIVEKPLEITTARSQAIIDACAKAQRRLFVIYQRRYSKAVLQTIDDLGSGKLGDIVLVNIVDNQFRPRRYYLDASWRGTHELEGGGCVMTQSTHMIDLAQFILGPITSVYARTKTAYHEIDTEDVAAAVFEFAGGTLGTFSSSTAAYPGQRHVLTISGTAGTVMLNGEHDQIIFRRSMHDEHHADVPENFSFADPTDPRDYPTFGQRVQLERIVAALNDDSTAAGQEDLLISARVIDAIYESAASGLPVKIAAE</sequence>